<dbReference type="SUPFAM" id="SSF51430">
    <property type="entry name" value="NAD(P)-linked oxidoreductase"/>
    <property type="match status" value="1"/>
</dbReference>
<organism evidence="2 3">
    <name type="scientific">Termitidicoccus mucosus</name>
    <dbReference type="NCBI Taxonomy" id="1184151"/>
    <lineage>
        <taxon>Bacteria</taxon>
        <taxon>Pseudomonadati</taxon>
        <taxon>Verrucomicrobiota</taxon>
        <taxon>Opitutia</taxon>
        <taxon>Opitutales</taxon>
        <taxon>Opitutaceae</taxon>
        <taxon>Termitidicoccus</taxon>
    </lineage>
</organism>
<dbReference type="InterPro" id="IPR050523">
    <property type="entry name" value="AKR_Detox_Biosynth"/>
</dbReference>
<evidence type="ECO:0000313" key="3">
    <source>
        <dbReference type="Proteomes" id="UP000078486"/>
    </source>
</evidence>
<proteinExistence type="predicted"/>
<protein>
    <submittedName>
        <fullName evidence="2">Aldo/keto reductase</fullName>
    </submittedName>
</protein>
<dbReference type="Proteomes" id="UP000078486">
    <property type="component" value="Unassembled WGS sequence"/>
</dbReference>
<reference evidence="2 3" key="1">
    <citation type="submission" date="2016-01" db="EMBL/GenBank/DDBJ databases">
        <title>High potential of lignocellulose degradation of a new Verrucomicrobia species.</title>
        <authorList>
            <person name="Wang Y."/>
            <person name="Shi Y."/>
            <person name="Qiu Z."/>
            <person name="Liu S."/>
            <person name="Yang H."/>
        </authorList>
    </citation>
    <scope>NUCLEOTIDE SEQUENCE [LARGE SCALE GENOMIC DNA]</scope>
    <source>
        <strain evidence="2 3">TSB47</strain>
    </source>
</reference>
<evidence type="ECO:0000313" key="2">
    <source>
        <dbReference type="EMBL" id="OAM87798.1"/>
    </source>
</evidence>
<dbReference type="InterPro" id="IPR023210">
    <property type="entry name" value="NADP_OxRdtase_dom"/>
</dbReference>
<comment type="caution">
    <text evidence="2">The sequence shown here is derived from an EMBL/GenBank/DDBJ whole genome shotgun (WGS) entry which is preliminary data.</text>
</comment>
<dbReference type="PANTHER" id="PTHR43364">
    <property type="entry name" value="NADH-SPECIFIC METHYLGLYOXAL REDUCTASE-RELATED"/>
    <property type="match status" value="1"/>
</dbReference>
<feature type="domain" description="NADP-dependent oxidoreductase" evidence="1">
    <location>
        <begin position="17"/>
        <end position="315"/>
    </location>
</feature>
<dbReference type="Pfam" id="PF00248">
    <property type="entry name" value="Aldo_ket_red"/>
    <property type="match status" value="1"/>
</dbReference>
<dbReference type="EMBL" id="LRRQ01000157">
    <property type="protein sequence ID" value="OAM87798.1"/>
    <property type="molecule type" value="Genomic_DNA"/>
</dbReference>
<keyword evidence="3" id="KW-1185">Reference proteome</keyword>
<dbReference type="CDD" id="cd19092">
    <property type="entry name" value="AKR_BsYcsN_EcYdhF-like"/>
    <property type="match status" value="1"/>
</dbReference>
<gene>
    <name evidence="2" type="ORF">AW736_20720</name>
</gene>
<name>A0A178IDI7_9BACT</name>
<sequence>MSATADATAPQNTPSSRLIYGCMRLGARWDSSPLTDGQRHAAFAAIDAALAAGMTFFDHADIYCHGKSELVFGEYLRAHPGLRRRLTLQSKCGIRFADESGSGDPHRFDFSREHILRSVDGILERLGIGQLDILLLHRPDCLVEPEEVASAFDALHASGKVRAFGVSNHTGLQIDLLRRHVRQPIVANQLELSLAHHPLISEGILANQRGVPSQLATGMLDYCRLHDITIQAWSPVGGGRLHKPGLPADDPHRHLVDFLKNMASEKSTNMDALLLAWLLRHPAGIRPVLGTVNPERIAAAAEAERLALTRGEWYAMLEAARGEVP</sequence>
<dbReference type="RefSeq" id="WP_068772210.1">
    <property type="nucleotide sequence ID" value="NZ_CP109796.1"/>
</dbReference>
<evidence type="ECO:0000259" key="1">
    <source>
        <dbReference type="Pfam" id="PF00248"/>
    </source>
</evidence>
<dbReference type="GO" id="GO:0005829">
    <property type="term" value="C:cytosol"/>
    <property type="evidence" value="ECO:0007669"/>
    <property type="project" value="TreeGrafter"/>
</dbReference>
<dbReference type="OrthoDB" id="9773828at2"/>
<dbReference type="AlphaFoldDB" id="A0A178IDI7"/>
<dbReference type="Gene3D" id="3.20.20.100">
    <property type="entry name" value="NADP-dependent oxidoreductase domain"/>
    <property type="match status" value="1"/>
</dbReference>
<dbReference type="PANTHER" id="PTHR43364:SF1">
    <property type="entry name" value="OXIDOREDUCTASE YDHF"/>
    <property type="match status" value="1"/>
</dbReference>
<dbReference type="InterPro" id="IPR036812">
    <property type="entry name" value="NAD(P)_OxRdtase_dom_sf"/>
</dbReference>
<accession>A0A178IDI7</accession>